<evidence type="ECO:0008006" key="4">
    <source>
        <dbReference type="Google" id="ProtNLM"/>
    </source>
</evidence>
<dbReference type="RefSeq" id="WP_054552984.1">
    <property type="nucleotide sequence ID" value="NZ_LJTC01000006.1"/>
</dbReference>
<name>A0A0N8HKC9_9GAMM</name>
<gene>
    <name evidence="2" type="ORF">AOG27_10530</name>
</gene>
<comment type="caution">
    <text evidence="2">The sequence shown here is derived from an EMBL/GenBank/DDBJ whole genome shotgun (WGS) entry which is preliminary data.</text>
</comment>
<dbReference type="EMBL" id="LJTC01000006">
    <property type="protein sequence ID" value="KPM83528.1"/>
    <property type="molecule type" value="Genomic_DNA"/>
</dbReference>
<organism evidence="2 3">
    <name type="scientific">Pseudoalteromonas lipolytica</name>
    <dbReference type="NCBI Taxonomy" id="570156"/>
    <lineage>
        <taxon>Bacteria</taxon>
        <taxon>Pseudomonadati</taxon>
        <taxon>Pseudomonadota</taxon>
        <taxon>Gammaproteobacteria</taxon>
        <taxon>Alteromonadales</taxon>
        <taxon>Pseudoalteromonadaceae</taxon>
        <taxon>Pseudoalteromonas</taxon>
    </lineage>
</organism>
<dbReference type="OrthoDB" id="9806954at2"/>
<reference evidence="2 3" key="1">
    <citation type="submission" date="2015-09" db="EMBL/GenBank/DDBJ databases">
        <title>Draft Genome Sequence of Pseudoalteromonas lipolytica UCD-48B.</title>
        <authorList>
            <person name="Krusor M."/>
            <person name="Coil D.A."/>
            <person name="Lang J.M."/>
            <person name="Eisen J.A."/>
            <person name="Alexiev A."/>
        </authorList>
    </citation>
    <scope>NUCLEOTIDE SEQUENCE [LARGE SCALE GENOMIC DNA]</scope>
    <source>
        <strain evidence="2 3">UCD-48B</strain>
    </source>
</reference>
<dbReference type="AlphaFoldDB" id="A0A0N8HKC9"/>
<evidence type="ECO:0000313" key="2">
    <source>
        <dbReference type="EMBL" id="KPM83528.1"/>
    </source>
</evidence>
<dbReference type="Proteomes" id="UP000050378">
    <property type="component" value="Unassembled WGS sequence"/>
</dbReference>
<keyword evidence="1" id="KW-1133">Transmembrane helix</keyword>
<proteinExistence type="predicted"/>
<dbReference type="STRING" id="570156.AOG27_10530"/>
<sequence>MKWTEPWVKSIQNQERYSLISKGVLISCLIWTLAFVFLAVVSLLTKDDFINHLVKTIWIAPVGGFILAWGMYTIRWLSPVKIDSGPKGLIRIKADNITSIPWELISSYTFIVDGIVFKFTDDSEITFLLPKDIDRDLIAKELEAHSIKKGAL</sequence>
<dbReference type="PATRIC" id="fig|570156.3.peg.3195"/>
<feature type="transmembrane region" description="Helical" evidence="1">
    <location>
        <begin position="57"/>
        <end position="77"/>
    </location>
</feature>
<protein>
    <recommendedName>
        <fullName evidence="4">PH domain-containing protein</fullName>
    </recommendedName>
</protein>
<evidence type="ECO:0000256" key="1">
    <source>
        <dbReference type="SAM" id="Phobius"/>
    </source>
</evidence>
<keyword evidence="1" id="KW-0812">Transmembrane</keyword>
<accession>A0A0N8HKC9</accession>
<evidence type="ECO:0000313" key="3">
    <source>
        <dbReference type="Proteomes" id="UP000050378"/>
    </source>
</evidence>
<feature type="transmembrane region" description="Helical" evidence="1">
    <location>
        <begin position="24"/>
        <end position="45"/>
    </location>
</feature>
<keyword evidence="1" id="KW-0472">Membrane</keyword>